<dbReference type="SUPFAM" id="SSF48366">
    <property type="entry name" value="Ras GEF"/>
    <property type="match status" value="2"/>
</dbReference>
<dbReference type="CDD" id="cd00159">
    <property type="entry name" value="RhoGAP"/>
    <property type="match status" value="1"/>
</dbReference>
<protein>
    <submittedName>
        <fullName evidence="8">Uncharacterized protein</fullName>
    </submittedName>
</protein>
<feature type="domain" description="Ras-GEF" evidence="5">
    <location>
        <begin position="797"/>
        <end position="1074"/>
    </location>
</feature>
<dbReference type="SUPFAM" id="SSF48350">
    <property type="entry name" value="GTPase activation domain, GAP"/>
    <property type="match status" value="1"/>
</dbReference>
<reference evidence="8 9" key="1">
    <citation type="submission" date="2016-07" db="EMBL/GenBank/DDBJ databases">
        <title>Pervasive Adenine N6-methylation of Active Genes in Fungi.</title>
        <authorList>
            <consortium name="DOE Joint Genome Institute"/>
            <person name="Mondo S.J."/>
            <person name="Dannebaum R.O."/>
            <person name="Kuo R.C."/>
            <person name="Labutti K."/>
            <person name="Haridas S."/>
            <person name="Kuo A."/>
            <person name="Salamov A."/>
            <person name="Ahrendt S.R."/>
            <person name="Lipzen A."/>
            <person name="Sullivan W."/>
            <person name="Andreopoulos W.B."/>
            <person name="Clum A."/>
            <person name="Lindquist E."/>
            <person name="Daum C."/>
            <person name="Ramamoorthy G.K."/>
            <person name="Gryganskyi A."/>
            <person name="Culley D."/>
            <person name="Magnuson J.K."/>
            <person name="James T.Y."/>
            <person name="O'Malley M.A."/>
            <person name="Stajich J.E."/>
            <person name="Spatafora J.W."/>
            <person name="Visel A."/>
            <person name="Grigoriev I.V."/>
        </authorList>
    </citation>
    <scope>NUCLEOTIDE SEQUENCE [LARGE SCALE GENOMIC DNA]</scope>
    <source>
        <strain evidence="8 9">62-1032</strain>
    </source>
</reference>
<sequence>MAYANMPQDALIDYTRYTFLSPYNSHRPARSKAVSSLESSRVEQHHNKGGTVMLRSKHKKRQASISSVDLLNAASSNAPPPPDQSGAPSRAFNYLVERARGAVGFGGRERTRTTSDEGLGAHSSRSQELSSSPTSKPFFGRGNSTDGGPSTTSNKASIPFSASMQDMAAPPKGGGGAFFRRPSTTSNPAKPGWLAPTGEASTRGQTPSPLTSSPSSPVLSSQASAGGSEGRRKDKGIVAESGKKLAALSGSSSDLGNAVTARNLEEGFLSLGGGRLESSSFSVIPRSNTSSTLPLATLHRRAVARVSFSHPHLRVDFDAPYPHHVARSFRRPRLLPISRPLHVGTLISRLTQPFAGSPSLQRRCLPGPLPYFNLNPNLAAVSPALSQNSTEGDRRRDSQTIFCQGLLQRKGDYIPSTGRPLASPSANSALNPSSTSPTVSQSGSSYFNARAASPLARSPKAEADLQRGWKPYRAILKGSKLYLNKLPGDLSTTAKHLFPSTIVDTGAPSLDPSSMFGPTSPSLLGEDGTKRKQRAFWGTGASSHPGLVVGEAGTDEPRVQGGTMEALVYELVFGTSFVAAKPVPTVVVGEGVDEEGAELGEGAALEQPSPIDHDESPYDEFLSTLLLVWPALPFSASQSASELDRCAGLAVRTAVEAAAKDPNGSKATAEALATRLRKIVITICDKFPQDLRRTDKGRVVPSELKIALEEVVRQLRTLPVARVGGDALAEAIERTFMGSEGLKTKSKPLTEWPPLPAPSQARSASSNSGSPTKTRKRLPSEQELQPTLTAQSFLQTDPLAFAAQIHIFHLDRLAAISGNISTPRHLLRTASLILSTDPATKQTAITSLFSFSPASPHFLTRIVLQTILSSTSSNGGGMLFSPANASSPCKARAAIIAHWITVGEELKRRGDAAGWVAVASALCCRAIARLEDTWRSLPANKIEIVREQWAPTLYGVGFVDFEETRVGAFAFEAAEERTSVPFLGSVLEETVSALRTASTPTPTHPDAINMGPLYRVKDKLDVAAAVWTQEPLASLEAQPDHKTQFLLQASSRLGHPDKAHLSVYLTASLEAEPRPSTQHLSLHYKTRSPTEPSPILPLLMVEPLPHITLIDREKIISSGSGALPRKQSTPGPSAPISAPILPSNSRLARHNSYPPSTSTATDHISMFTRLRDEIATPSDTLLRFADGDIVFRIVSAAAPALPLASSNERGVLSRTSSWIESRSSRTKSARTSLNSTFVPLSRSSSRRESSPTSLRHLEASAKLQVAGEEEPVHVVVKAGTVETLVDLLVLGTGNLRTPSTDADGQSSLTGRRPLSLNMGEYRAAFFATFRSFSSALVVLDMLRKRYLAAPNAALEYVNLTPAKPFPTWSMAPSPESDDWDWERITNIRLGVLKNLRYWMEQHVGDFLDDDDLWSSALTFLQFVESTEQASAAKRPDDDAVLAEVQRLRKKFGRESLRPAVRTRSSAREASGTTSSDLSFDKLAASELVDRLDQVACRVTRDLTDQDLLRYIEVLETSTLSDPAAWYPTRSPPRTDEEDLVIADTYSHTSNLANDTTLARRMPISLQNVLSAHSTLRRWLLAHLVDPDLNLRQRQARMLKAVEMLEVCRSRMSNVFFGGEAEAQSSMLDPSLASFVERAITSAVVSPESRLFASAWSSVASSRGIASPDSLAVLLQPNLLMTDATATLDIAWLNERLVEIATQVDSLSEGISINFSKRRWIYNTIRNALAIRPSQPDASDDVLQQMERRLSGWGNWGQRILRDVASGEGTKATKSIKPFSCLVSQQQEKARRDKATRDLVSKGQKLEQQGRLQREKEVAKAMEKSVSVRTRRMTSLFRVGRPLSAFNTSSAPSPPLPPAAPSAHALNALREWVPHTKPYLVLTLSGVEVSPYDNSQRSFVMELSTEDGQRSLFQAPSRDELNNWIAHFKKSGTQIAFRRATFLAQTALAEEPEETATAAVKPPTKQPASTALFSVPLWYLLQREGSTIPVFVDKAVEAIEERGLSEVGIYRISGENRVINELKEALNRGGDPGSLLANTDVHNVTGLLKLFLREMPEPLIPFELYDHFIAANAVQDYDERLYAIRDLVWKMPQPNFHLTRRLTEHLDKVTDNEDVNAMHAGNLSIIFAPTLLKPPPGPAAFGLSMSNLGQVANIVKSLVLQQAWIFGEEVGEEEAVQEVAEEELAGDDVEREVLAEEQDRKEDLPIGLGLNTDVPEALTKPIESIDTPISPVGAVVNFGEEETLIPETPLKEVDQTALVPTPLPDNIAPPPVPTTFAPTPNGMDDSTIRAASTPREMPSPSQWFSTEADGQDLSLEFSVKAPPPPPLIPPPKVGEAFIDSLSLPSPISESLFAESKTTPTP</sequence>
<feature type="compositionally biased region" description="Polar residues" evidence="3">
    <location>
        <begin position="142"/>
        <end position="164"/>
    </location>
</feature>
<feature type="compositionally biased region" description="Low complexity" evidence="3">
    <location>
        <begin position="205"/>
        <end position="225"/>
    </location>
</feature>
<evidence type="ECO:0000259" key="7">
    <source>
        <dbReference type="PROSITE" id="PS50238"/>
    </source>
</evidence>
<dbReference type="Pfam" id="PF00618">
    <property type="entry name" value="RasGEF_N"/>
    <property type="match status" value="1"/>
</dbReference>
<gene>
    <name evidence="8" type="ORF">BCR35DRAFT_336519</name>
</gene>
<evidence type="ECO:0000259" key="6">
    <source>
        <dbReference type="PROSITE" id="PS50212"/>
    </source>
</evidence>
<dbReference type="InterPro" id="IPR000198">
    <property type="entry name" value="RhoGAP_dom"/>
</dbReference>
<dbReference type="GO" id="GO:0005737">
    <property type="term" value="C:cytoplasm"/>
    <property type="evidence" value="ECO:0007669"/>
    <property type="project" value="TreeGrafter"/>
</dbReference>
<dbReference type="SUPFAM" id="SSF50729">
    <property type="entry name" value="PH domain-like"/>
    <property type="match status" value="1"/>
</dbReference>
<dbReference type="InterPro" id="IPR001849">
    <property type="entry name" value="PH_domain"/>
</dbReference>
<dbReference type="SMART" id="SM00147">
    <property type="entry name" value="RasGEF"/>
    <property type="match status" value="1"/>
</dbReference>
<dbReference type="SMART" id="SM00324">
    <property type="entry name" value="RhoGAP"/>
    <property type="match status" value="1"/>
</dbReference>
<feature type="region of interest" description="Disordered" evidence="3">
    <location>
        <begin position="413"/>
        <end position="445"/>
    </location>
</feature>
<dbReference type="Gene3D" id="1.10.840.10">
    <property type="entry name" value="Ras guanine-nucleotide exchange factors catalytic domain"/>
    <property type="match status" value="1"/>
</dbReference>
<dbReference type="OrthoDB" id="79452at2759"/>
<dbReference type="PROSITE" id="PS50212">
    <property type="entry name" value="RASGEF_NTER"/>
    <property type="match status" value="1"/>
</dbReference>
<feature type="domain" description="N-terminal Ras-GEF" evidence="6">
    <location>
        <begin position="1272"/>
        <end position="1448"/>
    </location>
</feature>
<organism evidence="8 9">
    <name type="scientific">Leucosporidium creatinivorum</name>
    <dbReference type="NCBI Taxonomy" id="106004"/>
    <lineage>
        <taxon>Eukaryota</taxon>
        <taxon>Fungi</taxon>
        <taxon>Dikarya</taxon>
        <taxon>Basidiomycota</taxon>
        <taxon>Pucciniomycotina</taxon>
        <taxon>Microbotryomycetes</taxon>
        <taxon>Leucosporidiales</taxon>
        <taxon>Leucosporidium</taxon>
    </lineage>
</organism>
<dbReference type="InterPro" id="IPR011993">
    <property type="entry name" value="PH-like_dom_sf"/>
</dbReference>
<feature type="compositionally biased region" description="Pro residues" evidence="3">
    <location>
        <begin position="2261"/>
        <end position="2272"/>
    </location>
</feature>
<dbReference type="GO" id="GO:0005096">
    <property type="term" value="F:GTPase activator activity"/>
    <property type="evidence" value="ECO:0007669"/>
    <property type="project" value="UniProtKB-KW"/>
</dbReference>
<keyword evidence="9" id="KW-1185">Reference proteome</keyword>
<dbReference type="CDD" id="cd06224">
    <property type="entry name" value="REM"/>
    <property type="match status" value="1"/>
</dbReference>
<dbReference type="Pfam" id="PF00620">
    <property type="entry name" value="RhoGAP"/>
    <property type="match status" value="1"/>
</dbReference>
<dbReference type="Gene3D" id="1.10.555.10">
    <property type="entry name" value="Rho GTPase activation protein"/>
    <property type="match status" value="1"/>
</dbReference>
<dbReference type="PROSITE" id="PS50238">
    <property type="entry name" value="RHOGAP"/>
    <property type="match status" value="1"/>
</dbReference>
<dbReference type="Proteomes" id="UP000193467">
    <property type="component" value="Unassembled WGS sequence"/>
</dbReference>
<feature type="compositionally biased region" description="Low complexity" evidence="3">
    <location>
        <begin position="1128"/>
        <end position="1145"/>
    </location>
</feature>
<feature type="region of interest" description="Disordered" evidence="3">
    <location>
        <begin position="103"/>
        <end position="236"/>
    </location>
</feature>
<evidence type="ECO:0000259" key="4">
    <source>
        <dbReference type="PROSITE" id="PS50003"/>
    </source>
</evidence>
<dbReference type="InterPro" id="IPR008936">
    <property type="entry name" value="Rho_GTPase_activation_prot"/>
</dbReference>
<dbReference type="GO" id="GO:0005085">
    <property type="term" value="F:guanyl-nucleotide exchange factor activity"/>
    <property type="evidence" value="ECO:0007669"/>
    <property type="project" value="UniProtKB-KW"/>
</dbReference>
<dbReference type="InParanoid" id="A0A1Y2BZ26"/>
<dbReference type="Gene3D" id="1.20.870.10">
    <property type="entry name" value="Son of sevenless (SoS) protein Chain: S domain 1"/>
    <property type="match status" value="1"/>
</dbReference>
<feature type="domain" description="PH" evidence="4">
    <location>
        <begin position="1804"/>
        <end position="1932"/>
    </location>
</feature>
<comment type="caution">
    <text evidence="8">The sequence shown here is derived from an EMBL/GenBank/DDBJ whole genome shotgun (WGS) entry which is preliminary data.</text>
</comment>
<dbReference type="PANTHER" id="PTHR23176:SF129">
    <property type="entry name" value="RHO GTPASE ACTIVATING PROTEIN AT 16F, ISOFORM E-RELATED"/>
    <property type="match status" value="1"/>
</dbReference>
<dbReference type="GO" id="GO:0007264">
    <property type="term" value="P:small GTPase-mediated signal transduction"/>
    <property type="evidence" value="ECO:0007669"/>
    <property type="project" value="InterPro"/>
</dbReference>
<feature type="region of interest" description="Disordered" evidence="3">
    <location>
        <begin position="1120"/>
        <end position="1160"/>
    </location>
</feature>
<dbReference type="STRING" id="106004.A0A1Y2BZ26"/>
<dbReference type="InterPro" id="IPR036964">
    <property type="entry name" value="RASGEF_cat_dom_sf"/>
</dbReference>
<feature type="region of interest" description="Disordered" evidence="3">
    <location>
        <begin position="2261"/>
        <end position="2305"/>
    </location>
</feature>
<feature type="region of interest" description="Disordered" evidence="3">
    <location>
        <begin position="1230"/>
        <end position="1253"/>
    </location>
</feature>
<keyword evidence="1" id="KW-0343">GTPase activation</keyword>
<evidence type="ECO:0000313" key="9">
    <source>
        <dbReference type="Proteomes" id="UP000193467"/>
    </source>
</evidence>
<evidence type="ECO:0000256" key="1">
    <source>
        <dbReference type="ARBA" id="ARBA00022468"/>
    </source>
</evidence>
<feature type="region of interest" description="Disordered" evidence="3">
    <location>
        <begin position="743"/>
        <end position="784"/>
    </location>
</feature>
<feature type="compositionally biased region" description="Low complexity" evidence="3">
    <location>
        <begin position="758"/>
        <end position="771"/>
    </location>
</feature>
<name>A0A1Y2BZ26_9BASI</name>
<dbReference type="PROSITE" id="PS50009">
    <property type="entry name" value="RASGEF_CAT"/>
    <property type="match status" value="1"/>
</dbReference>
<accession>A0A1Y2BZ26</accession>
<feature type="compositionally biased region" description="Polar residues" evidence="3">
    <location>
        <begin position="123"/>
        <end position="135"/>
    </location>
</feature>
<feature type="region of interest" description="Disordered" evidence="3">
    <location>
        <begin position="31"/>
        <end position="65"/>
    </location>
</feature>
<dbReference type="Pfam" id="PF00617">
    <property type="entry name" value="RasGEF"/>
    <property type="match status" value="1"/>
</dbReference>
<feature type="compositionally biased region" description="Low complexity" evidence="3">
    <location>
        <begin position="420"/>
        <end position="445"/>
    </location>
</feature>
<dbReference type="InterPro" id="IPR000651">
    <property type="entry name" value="Ras-like_Gua-exchang_fac_N"/>
</dbReference>
<evidence type="ECO:0000259" key="5">
    <source>
        <dbReference type="PROSITE" id="PS50009"/>
    </source>
</evidence>
<dbReference type="InterPro" id="IPR023578">
    <property type="entry name" value="Ras_GEF_dom_sf"/>
</dbReference>
<dbReference type="Gene3D" id="2.30.29.30">
    <property type="entry name" value="Pleckstrin-homology domain (PH domain)/Phosphotyrosine-binding domain (PTB)"/>
    <property type="match status" value="1"/>
</dbReference>
<dbReference type="InterPro" id="IPR050729">
    <property type="entry name" value="Rho-GAP"/>
</dbReference>
<evidence type="ECO:0000256" key="3">
    <source>
        <dbReference type="SAM" id="MobiDB-lite"/>
    </source>
</evidence>
<proteinExistence type="predicted"/>
<dbReference type="PROSITE" id="PS50003">
    <property type="entry name" value="PH_DOMAIN"/>
    <property type="match status" value="1"/>
</dbReference>
<evidence type="ECO:0000313" key="8">
    <source>
        <dbReference type="EMBL" id="ORY40010.1"/>
    </source>
</evidence>
<dbReference type="EMBL" id="MCGR01000144">
    <property type="protein sequence ID" value="ORY40010.1"/>
    <property type="molecule type" value="Genomic_DNA"/>
</dbReference>
<dbReference type="PANTHER" id="PTHR23176">
    <property type="entry name" value="RHO/RAC/CDC GTPASE-ACTIVATING PROTEIN"/>
    <property type="match status" value="1"/>
</dbReference>
<evidence type="ECO:0000256" key="2">
    <source>
        <dbReference type="PROSITE-ProRule" id="PRU00168"/>
    </source>
</evidence>
<dbReference type="InterPro" id="IPR001895">
    <property type="entry name" value="RASGEF_cat_dom"/>
</dbReference>
<keyword evidence="2" id="KW-0344">Guanine-nucleotide releasing factor</keyword>
<feature type="domain" description="Rho-GAP" evidence="7">
    <location>
        <begin position="1974"/>
        <end position="2165"/>
    </location>
</feature>